<dbReference type="OrthoDB" id="5967843at2759"/>
<protein>
    <submittedName>
        <fullName evidence="3">NACHT domain-containing protein</fullName>
    </submittedName>
</protein>
<evidence type="ECO:0000313" key="3">
    <source>
        <dbReference type="EMBL" id="KAF7372977.1"/>
    </source>
</evidence>
<evidence type="ECO:0000259" key="2">
    <source>
        <dbReference type="Pfam" id="PF24883"/>
    </source>
</evidence>
<gene>
    <name evidence="3" type="ORF">MSAN_00505000</name>
</gene>
<feature type="domain" description="Nephrocystin 3-like N-terminal" evidence="2">
    <location>
        <begin position="73"/>
        <end position="201"/>
    </location>
</feature>
<dbReference type="InterPro" id="IPR056884">
    <property type="entry name" value="NPHP3-like_N"/>
</dbReference>
<keyword evidence="4" id="KW-1185">Reference proteome</keyword>
<comment type="caution">
    <text evidence="3">The sequence shown here is derived from an EMBL/GenBank/DDBJ whole genome shotgun (WGS) entry which is preliminary data.</text>
</comment>
<dbReference type="EMBL" id="JACAZH010000003">
    <property type="protein sequence ID" value="KAF7372977.1"/>
    <property type="molecule type" value="Genomic_DNA"/>
</dbReference>
<organism evidence="3 4">
    <name type="scientific">Mycena sanguinolenta</name>
    <dbReference type="NCBI Taxonomy" id="230812"/>
    <lineage>
        <taxon>Eukaryota</taxon>
        <taxon>Fungi</taxon>
        <taxon>Dikarya</taxon>
        <taxon>Basidiomycota</taxon>
        <taxon>Agaricomycotina</taxon>
        <taxon>Agaricomycetes</taxon>
        <taxon>Agaricomycetidae</taxon>
        <taxon>Agaricales</taxon>
        <taxon>Marasmiineae</taxon>
        <taxon>Mycenaceae</taxon>
        <taxon>Mycena</taxon>
    </lineage>
</organism>
<reference evidence="3" key="1">
    <citation type="submission" date="2020-05" db="EMBL/GenBank/DDBJ databases">
        <title>Mycena genomes resolve the evolution of fungal bioluminescence.</title>
        <authorList>
            <person name="Tsai I.J."/>
        </authorList>
    </citation>
    <scope>NUCLEOTIDE SEQUENCE</scope>
    <source>
        <strain evidence="3">160909Yilan</strain>
    </source>
</reference>
<proteinExistence type="predicted"/>
<accession>A0A8H6Z8Q0</accession>
<dbReference type="AlphaFoldDB" id="A0A8H6Z8Q0"/>
<dbReference type="Pfam" id="PF24883">
    <property type="entry name" value="NPHP3_N"/>
    <property type="match status" value="1"/>
</dbReference>
<dbReference type="PANTHER" id="PTHR10039:SF17">
    <property type="entry name" value="FUNGAL STAND N-TERMINAL GOODBYE DOMAIN-CONTAINING PROTEIN-RELATED"/>
    <property type="match status" value="1"/>
</dbReference>
<evidence type="ECO:0000313" key="4">
    <source>
        <dbReference type="Proteomes" id="UP000623467"/>
    </source>
</evidence>
<dbReference type="Proteomes" id="UP000623467">
    <property type="component" value="Unassembled WGS sequence"/>
</dbReference>
<dbReference type="PANTHER" id="PTHR10039">
    <property type="entry name" value="AMELOGENIN"/>
    <property type="match status" value="1"/>
</dbReference>
<keyword evidence="1" id="KW-0677">Repeat</keyword>
<sequence>MCSSAREALTSCTVRSRWRPCTIQQRATRSPGAIPKRARKCWTISINGHWSHISKLPFSGCTVPQVRGNPRSCKTLASQLQDASRLGGCFFFKRGHSTCGNGNTLFATIAYQLALNVPWLRKLISQVAESDPSIVARSIETQMRKLVSNPSSQGGNCEPVAIIIDGLDECNGHDVQRQILRVIRDASSKHPIFLRFIVASRPEAHIREIFDSLPYLGIHRPFNVEQSFADVRKYLCDEFSRIHHEHYTMAKIPLPWPSTDVLEKLVRTSSGHFIFASTIIKFIDDKSYRPTERLAMVQDPNGSGSKSAFATLDKLYMTILSSAPRQSQLIPIMCAIVHFEFRLGAGDIDKLFGLPQGETRLILRGLHSVLNVPSENENEISLHHASFVDFLNHPDRSSNFSVGIFNNQITLARSLLQYYAGPFQRHRISTLSNLIRFIVSLPCSGGVAELFPLIGSINPDYIFDPLAGDDYFGIVSWLKNIPSAPDTVIQLWEDYVFMYSIERWSTPAPSVNRSISPSPELIRILISMWFPKPQLWKLPTKLDLTWNDLKTTLCSLRPKFVEDEPALPPQRKSTVFRMQPITYLSDLPPTVESFNVIMEIPIPHPSVVKTLGHAILLDAEAKSIVLMRSPAHRAEAGDGGRYPLA</sequence>
<evidence type="ECO:0000256" key="1">
    <source>
        <dbReference type="ARBA" id="ARBA00022737"/>
    </source>
</evidence>
<name>A0A8H6Z8Q0_9AGAR</name>